<sequence>MIPRRFADMVSYTAGSTGAKAPVFCVKFIDVQAPVRGGAPVKFWRNRIVGLQKRN</sequence>
<name>B0PHP1_9FIRM</name>
<accession>B0PHP1</accession>
<dbReference type="HOGENOM" id="CLU_3021721_0_0_9"/>
<gene>
    <name evidence="1" type="ORF">ANACOL_04334</name>
</gene>
<dbReference type="EMBL" id="ABGD02000034">
    <property type="protein sequence ID" value="EDS09009.1"/>
    <property type="molecule type" value="Genomic_DNA"/>
</dbReference>
<dbReference type="AlphaFoldDB" id="B0PHP1"/>
<organism evidence="1 2">
    <name type="scientific">Anaerotruncus colihominis DSM 17241</name>
    <dbReference type="NCBI Taxonomy" id="445972"/>
    <lineage>
        <taxon>Bacteria</taxon>
        <taxon>Bacillati</taxon>
        <taxon>Bacillota</taxon>
        <taxon>Clostridia</taxon>
        <taxon>Eubacteriales</taxon>
        <taxon>Oscillospiraceae</taxon>
        <taxon>Anaerotruncus</taxon>
    </lineage>
</organism>
<evidence type="ECO:0000313" key="1">
    <source>
        <dbReference type="EMBL" id="EDS09009.1"/>
    </source>
</evidence>
<evidence type="ECO:0000313" key="2">
    <source>
        <dbReference type="Proteomes" id="UP000003803"/>
    </source>
</evidence>
<reference evidence="1" key="2">
    <citation type="submission" date="2013-09" db="EMBL/GenBank/DDBJ databases">
        <title>Draft genome sequence of Anaerotruncus colihominis(DSM 17241).</title>
        <authorList>
            <person name="Sudarsanam P."/>
            <person name="Ley R."/>
            <person name="Guruge J."/>
            <person name="Turnbaugh P.J."/>
            <person name="Mahowald M."/>
            <person name="Liep D."/>
            <person name="Gordon J."/>
        </authorList>
    </citation>
    <scope>NUCLEOTIDE SEQUENCE</scope>
    <source>
        <strain evidence="1">DSM 17241</strain>
    </source>
</reference>
<comment type="caution">
    <text evidence="1">The sequence shown here is derived from an EMBL/GenBank/DDBJ whole genome shotgun (WGS) entry which is preliminary data.</text>
</comment>
<protein>
    <submittedName>
        <fullName evidence="1">Uncharacterized protein</fullName>
    </submittedName>
</protein>
<dbReference type="Proteomes" id="UP000003803">
    <property type="component" value="Unassembled WGS sequence"/>
</dbReference>
<reference evidence="1" key="1">
    <citation type="submission" date="2007-11" db="EMBL/GenBank/DDBJ databases">
        <authorList>
            <person name="Fulton L."/>
            <person name="Clifton S."/>
            <person name="Fulton B."/>
            <person name="Xu J."/>
            <person name="Minx P."/>
            <person name="Pepin K.H."/>
            <person name="Johnson M."/>
            <person name="Thiruvilangam P."/>
            <person name="Bhonagiri V."/>
            <person name="Nash W.E."/>
            <person name="Mardis E.R."/>
            <person name="Wilson R.K."/>
        </authorList>
    </citation>
    <scope>NUCLEOTIDE SEQUENCE [LARGE SCALE GENOMIC DNA]</scope>
    <source>
        <strain evidence="1">DSM 17241</strain>
    </source>
</reference>
<keyword evidence="2" id="KW-1185">Reference proteome</keyword>
<proteinExistence type="predicted"/>